<evidence type="ECO:0000256" key="2">
    <source>
        <dbReference type="ARBA" id="ARBA00009477"/>
    </source>
</evidence>
<comment type="subcellular location">
    <subcellularLocation>
        <location evidence="1">Cell inner membrane</location>
        <topology evidence="1">Lipid-anchor</topology>
    </subcellularLocation>
</comment>
<dbReference type="Pfam" id="PF25967">
    <property type="entry name" value="RND-MFP_C"/>
    <property type="match status" value="1"/>
</dbReference>
<dbReference type="Pfam" id="PF25917">
    <property type="entry name" value="BSH_RND"/>
    <property type="match status" value="1"/>
</dbReference>
<evidence type="ECO:0000259" key="6">
    <source>
        <dbReference type="Pfam" id="PF25944"/>
    </source>
</evidence>
<keyword evidence="9" id="KW-1185">Reference proteome</keyword>
<evidence type="ECO:0000256" key="3">
    <source>
        <dbReference type="SAM" id="SignalP"/>
    </source>
</evidence>
<proteinExistence type="inferred from homology"/>
<dbReference type="InterPro" id="IPR058626">
    <property type="entry name" value="MdtA-like_b-barrel"/>
</dbReference>
<dbReference type="Pfam" id="PF25944">
    <property type="entry name" value="Beta-barrel_RND"/>
    <property type="match status" value="1"/>
</dbReference>
<reference evidence="9" key="1">
    <citation type="journal article" date="2019" name="Int. J. Syst. Evol. Microbiol.">
        <title>The Global Catalogue of Microorganisms (GCM) 10K type strain sequencing project: providing services to taxonomists for standard genome sequencing and annotation.</title>
        <authorList>
            <consortium name="The Broad Institute Genomics Platform"/>
            <consortium name="The Broad Institute Genome Sequencing Center for Infectious Disease"/>
            <person name="Wu L."/>
            <person name="Ma J."/>
        </authorList>
    </citation>
    <scope>NUCLEOTIDE SEQUENCE [LARGE SCALE GENOMIC DNA]</scope>
    <source>
        <strain evidence="9">JCM 18401</strain>
    </source>
</reference>
<name>A0ABP9FAZ1_9GAMM</name>
<feature type="domain" description="Multidrug resistance protein MdtA-like barrel-sandwich hybrid" evidence="5">
    <location>
        <begin position="57"/>
        <end position="194"/>
    </location>
</feature>
<feature type="domain" description="Multidrug resistance protein MdtA-like C-terminal permuted SH3" evidence="7">
    <location>
        <begin position="294"/>
        <end position="354"/>
    </location>
</feature>
<dbReference type="NCBIfam" id="TIGR01730">
    <property type="entry name" value="RND_mfp"/>
    <property type="match status" value="1"/>
</dbReference>
<evidence type="ECO:0000256" key="1">
    <source>
        <dbReference type="ARBA" id="ARBA00004519"/>
    </source>
</evidence>
<organism evidence="8 9">
    <name type="scientific">Ferrimonas pelagia</name>
    <dbReference type="NCBI Taxonomy" id="1177826"/>
    <lineage>
        <taxon>Bacteria</taxon>
        <taxon>Pseudomonadati</taxon>
        <taxon>Pseudomonadota</taxon>
        <taxon>Gammaproteobacteria</taxon>
        <taxon>Alteromonadales</taxon>
        <taxon>Ferrimonadaceae</taxon>
        <taxon>Ferrimonas</taxon>
    </lineage>
</organism>
<dbReference type="InterPro" id="IPR058627">
    <property type="entry name" value="MdtA-like_C"/>
</dbReference>
<protein>
    <submittedName>
        <fullName evidence="8">Multidrug efflux RND transporter periplasmic adaptor subunit VmeY</fullName>
    </submittedName>
</protein>
<accession>A0ABP9FAZ1</accession>
<dbReference type="Proteomes" id="UP001499988">
    <property type="component" value="Unassembled WGS sequence"/>
</dbReference>
<dbReference type="SUPFAM" id="SSF111369">
    <property type="entry name" value="HlyD-like secretion proteins"/>
    <property type="match status" value="1"/>
</dbReference>
<feature type="chain" id="PRO_5047241372" evidence="3">
    <location>
        <begin position="27"/>
        <end position="377"/>
    </location>
</feature>
<evidence type="ECO:0000313" key="8">
    <source>
        <dbReference type="EMBL" id="GAA4896557.1"/>
    </source>
</evidence>
<evidence type="ECO:0000313" key="9">
    <source>
        <dbReference type="Proteomes" id="UP001499988"/>
    </source>
</evidence>
<sequence length="377" mass="41173">MEMRLTGWVLSLLVLAGCSDAPQQSAAPPPSVQVMSVSSEQVRSRAEFVGRTQAFEDVNLQPQISGQLLDRHFTEGQQVTEDMLLFTIDPASFEAEVAQANAVLKQATAARDAAVLNWQRGKRLHPDGMISDNDMDELTSRKLQAEAQVVQARSGLDSAQLRLSYTEVKAPIAGRISSALVSTGDLVTPQTDLATLVQADPIYVLFQASERQMTAARRIAMADPQAEIGMLPVAMILPDGQRFDQTGVIDYVDNRVDAATGTINLRVRFDNPQDLVVPGMYVNLEISAPDDEAALLIPQAAVQEDQQGRYVMLLGEGNTVNKRVVELGERFEVNWAVIAGLKEGDRIVVEGLQKIRPGAVVNPVEQESKPFQPDTQR</sequence>
<dbReference type="InterPro" id="IPR006143">
    <property type="entry name" value="RND_pump_MFP"/>
</dbReference>
<evidence type="ECO:0000259" key="5">
    <source>
        <dbReference type="Pfam" id="PF25917"/>
    </source>
</evidence>
<feature type="signal peptide" evidence="3">
    <location>
        <begin position="1"/>
        <end position="26"/>
    </location>
</feature>
<dbReference type="RefSeq" id="WP_345336489.1">
    <property type="nucleotide sequence ID" value="NZ_BAABJZ010000097.1"/>
</dbReference>
<feature type="domain" description="Multidrug resistance protein MdtA-like beta-barrel" evidence="6">
    <location>
        <begin position="201"/>
        <end position="287"/>
    </location>
</feature>
<keyword evidence="3" id="KW-0732">Signal</keyword>
<gene>
    <name evidence="8" type="primary">vmeY_1</name>
    <name evidence="8" type="ORF">GCM10023333_32310</name>
</gene>
<dbReference type="Pfam" id="PF25876">
    <property type="entry name" value="HH_MFP_RND"/>
    <property type="match status" value="1"/>
</dbReference>
<dbReference type="InterPro" id="IPR058625">
    <property type="entry name" value="MdtA-like_BSH"/>
</dbReference>
<dbReference type="PANTHER" id="PTHR30158">
    <property type="entry name" value="ACRA/E-RELATED COMPONENT OF DRUG EFFLUX TRANSPORTER"/>
    <property type="match status" value="1"/>
</dbReference>
<evidence type="ECO:0000259" key="4">
    <source>
        <dbReference type="Pfam" id="PF25876"/>
    </source>
</evidence>
<dbReference type="PROSITE" id="PS51257">
    <property type="entry name" value="PROKAR_LIPOPROTEIN"/>
    <property type="match status" value="1"/>
</dbReference>
<dbReference type="InterPro" id="IPR058624">
    <property type="entry name" value="MdtA-like_HH"/>
</dbReference>
<evidence type="ECO:0000259" key="7">
    <source>
        <dbReference type="Pfam" id="PF25967"/>
    </source>
</evidence>
<dbReference type="EMBL" id="BAABJZ010000097">
    <property type="protein sequence ID" value="GAA4896557.1"/>
    <property type="molecule type" value="Genomic_DNA"/>
</dbReference>
<dbReference type="Gene3D" id="2.40.30.170">
    <property type="match status" value="1"/>
</dbReference>
<dbReference type="Gene3D" id="2.40.420.20">
    <property type="match status" value="1"/>
</dbReference>
<comment type="caution">
    <text evidence="8">The sequence shown here is derived from an EMBL/GenBank/DDBJ whole genome shotgun (WGS) entry which is preliminary data.</text>
</comment>
<dbReference type="Gene3D" id="2.40.50.100">
    <property type="match status" value="1"/>
</dbReference>
<comment type="similarity">
    <text evidence="2">Belongs to the membrane fusion protein (MFP) (TC 8.A.1) family.</text>
</comment>
<dbReference type="Gene3D" id="1.10.287.470">
    <property type="entry name" value="Helix hairpin bin"/>
    <property type="match status" value="1"/>
</dbReference>
<feature type="domain" description="Multidrug resistance protein MdtA-like alpha-helical hairpin" evidence="4">
    <location>
        <begin position="97"/>
        <end position="166"/>
    </location>
</feature>